<keyword evidence="2" id="KW-1185">Reference proteome</keyword>
<accession>T1KSL9</accession>
<evidence type="ECO:0000313" key="2">
    <source>
        <dbReference type="Proteomes" id="UP000015104"/>
    </source>
</evidence>
<reference evidence="1" key="2">
    <citation type="submission" date="2015-06" db="UniProtKB">
        <authorList>
            <consortium name="EnsemblMetazoa"/>
        </authorList>
    </citation>
    <scope>IDENTIFICATION</scope>
</reference>
<dbReference type="Proteomes" id="UP000015104">
    <property type="component" value="Unassembled WGS sequence"/>
</dbReference>
<sequence length="224" mass="26434">MRRFSDYTRSSLSNDEAEEKLRDREFIIKMNAIAHNQLSSPVYRPMLVYAWQRPGYTVEEQVSSFQSVLEINFSNFNDPCVIDDCDNQCFIRLGYFPCESYSHIVRLINDVKSIMGIHNGDYLFMDSRYIFSKDNLQAMMDAYIGDIEMVQKCEVSLGRPNRVDMKIVERIKSLSNELQNYYFPKDDGFFAEVSSISRKTMDQCLWRFEFLLNKFTATFINFKM</sequence>
<organism evidence="1 2">
    <name type="scientific">Tetranychus urticae</name>
    <name type="common">Two-spotted spider mite</name>
    <dbReference type="NCBI Taxonomy" id="32264"/>
    <lineage>
        <taxon>Eukaryota</taxon>
        <taxon>Metazoa</taxon>
        <taxon>Ecdysozoa</taxon>
        <taxon>Arthropoda</taxon>
        <taxon>Chelicerata</taxon>
        <taxon>Arachnida</taxon>
        <taxon>Acari</taxon>
        <taxon>Acariformes</taxon>
        <taxon>Trombidiformes</taxon>
        <taxon>Prostigmata</taxon>
        <taxon>Eleutherengona</taxon>
        <taxon>Raphignathae</taxon>
        <taxon>Tetranychoidea</taxon>
        <taxon>Tetranychidae</taxon>
        <taxon>Tetranychus</taxon>
    </lineage>
</organism>
<dbReference type="HOGENOM" id="CLU_1236459_0_0_1"/>
<name>T1KSL9_TETUR</name>
<evidence type="ECO:0000313" key="1">
    <source>
        <dbReference type="EnsemblMetazoa" id="tetur20g00080.1"/>
    </source>
</evidence>
<protein>
    <submittedName>
        <fullName evidence="1">Uncharacterized protein</fullName>
    </submittedName>
</protein>
<proteinExistence type="predicted"/>
<dbReference type="AlphaFoldDB" id="T1KSL9"/>
<dbReference type="EMBL" id="CAEY01000505">
    <property type="status" value="NOT_ANNOTATED_CDS"/>
    <property type="molecule type" value="Genomic_DNA"/>
</dbReference>
<reference evidence="2" key="1">
    <citation type="submission" date="2011-08" db="EMBL/GenBank/DDBJ databases">
        <authorList>
            <person name="Rombauts S."/>
        </authorList>
    </citation>
    <scope>NUCLEOTIDE SEQUENCE</scope>
    <source>
        <strain evidence="2">London</strain>
    </source>
</reference>
<dbReference type="EnsemblMetazoa" id="tetur20g00080.1">
    <property type="protein sequence ID" value="tetur20g00080.1"/>
    <property type="gene ID" value="tetur20g00080"/>
</dbReference>